<comment type="caution">
    <text evidence="1">The sequence shown here is derived from an EMBL/GenBank/DDBJ whole genome shotgun (WGS) entry which is preliminary data.</text>
</comment>
<feature type="non-terminal residue" evidence="1">
    <location>
        <position position="85"/>
    </location>
</feature>
<dbReference type="Proteomes" id="UP000789920">
    <property type="component" value="Unassembled WGS sequence"/>
</dbReference>
<evidence type="ECO:0000313" key="1">
    <source>
        <dbReference type="EMBL" id="CAG8724487.1"/>
    </source>
</evidence>
<organism evidence="1 2">
    <name type="scientific">Racocetra persica</name>
    <dbReference type="NCBI Taxonomy" id="160502"/>
    <lineage>
        <taxon>Eukaryota</taxon>
        <taxon>Fungi</taxon>
        <taxon>Fungi incertae sedis</taxon>
        <taxon>Mucoromycota</taxon>
        <taxon>Glomeromycotina</taxon>
        <taxon>Glomeromycetes</taxon>
        <taxon>Diversisporales</taxon>
        <taxon>Gigasporaceae</taxon>
        <taxon>Racocetra</taxon>
    </lineage>
</organism>
<proteinExistence type="predicted"/>
<accession>A0ACA9PVK1</accession>
<protein>
    <submittedName>
        <fullName evidence="1">20142_t:CDS:1</fullName>
    </submittedName>
</protein>
<name>A0ACA9PVK1_9GLOM</name>
<reference evidence="1" key="1">
    <citation type="submission" date="2021-06" db="EMBL/GenBank/DDBJ databases">
        <authorList>
            <person name="Kallberg Y."/>
            <person name="Tangrot J."/>
            <person name="Rosling A."/>
        </authorList>
    </citation>
    <scope>NUCLEOTIDE SEQUENCE</scope>
    <source>
        <strain evidence="1">MA461A</strain>
    </source>
</reference>
<dbReference type="EMBL" id="CAJVQC010023923">
    <property type="protein sequence ID" value="CAG8724487.1"/>
    <property type="molecule type" value="Genomic_DNA"/>
</dbReference>
<keyword evidence="2" id="KW-1185">Reference proteome</keyword>
<evidence type="ECO:0000313" key="2">
    <source>
        <dbReference type="Proteomes" id="UP000789920"/>
    </source>
</evidence>
<gene>
    <name evidence="1" type="ORF">RPERSI_LOCUS11585</name>
</gene>
<sequence>MNPPTSENLTNLTPNQRCFLLFNVSEPLEIFLLEFDNNWWPLVSNIWTKFSHGNLVNGDSWNIFTCRFAKNKLSSSRKKNVLQEK</sequence>